<name>A0AAD9G0L6_9STRA</name>
<evidence type="ECO:0000256" key="1">
    <source>
        <dbReference type="SAM" id="Phobius"/>
    </source>
</evidence>
<dbReference type="Proteomes" id="UP001259832">
    <property type="component" value="Unassembled WGS sequence"/>
</dbReference>
<organism evidence="2 3">
    <name type="scientific">Phytophthora citrophthora</name>
    <dbReference type="NCBI Taxonomy" id="4793"/>
    <lineage>
        <taxon>Eukaryota</taxon>
        <taxon>Sar</taxon>
        <taxon>Stramenopiles</taxon>
        <taxon>Oomycota</taxon>
        <taxon>Peronosporomycetes</taxon>
        <taxon>Peronosporales</taxon>
        <taxon>Peronosporaceae</taxon>
        <taxon>Phytophthora</taxon>
    </lineage>
</organism>
<sequence>MRSMAITVAAPTILIDTQLRTVLLCQDNASMTVVGSLLLAVAEICVRVVKTAFVQWHVHRLQTQHSQQQTPVLPIVPNTKSPTRINFVHVAPVRTTSSMRIIDPIEDRVHRVLSLHAAEIYADMNAEYIAMGCSYGILFFFGSHPKYQLGNGTNSSSRWTNSSITGLQFGLEMIVDFVSCALEIRRGTDFEQFHKENSFLAVFMMAVALVNVHISSGIYLHSSTG</sequence>
<dbReference type="AlphaFoldDB" id="A0AAD9G0L6"/>
<comment type="caution">
    <text evidence="2">The sequence shown here is derived from an EMBL/GenBank/DDBJ whole genome shotgun (WGS) entry which is preliminary data.</text>
</comment>
<evidence type="ECO:0000313" key="3">
    <source>
        <dbReference type="Proteomes" id="UP001259832"/>
    </source>
</evidence>
<gene>
    <name evidence="2" type="ORF">P3T76_014665</name>
</gene>
<reference evidence="2" key="1">
    <citation type="submission" date="2023-08" db="EMBL/GenBank/DDBJ databases">
        <title>Reference Genome Resource for the Citrus Pathogen Phytophthora citrophthora.</title>
        <authorList>
            <person name="Moller H."/>
            <person name="Coetzee B."/>
            <person name="Rose L.J."/>
            <person name="Van Niekerk J.M."/>
        </authorList>
    </citation>
    <scope>NUCLEOTIDE SEQUENCE</scope>
    <source>
        <strain evidence="2">STE-U-9442</strain>
    </source>
</reference>
<proteinExistence type="predicted"/>
<keyword evidence="1" id="KW-1133">Transmembrane helix</keyword>
<evidence type="ECO:0000313" key="2">
    <source>
        <dbReference type="EMBL" id="KAK1929819.1"/>
    </source>
</evidence>
<keyword evidence="3" id="KW-1185">Reference proteome</keyword>
<feature type="transmembrane region" description="Helical" evidence="1">
    <location>
        <begin position="199"/>
        <end position="220"/>
    </location>
</feature>
<dbReference type="EMBL" id="JASMQC010000044">
    <property type="protein sequence ID" value="KAK1929819.1"/>
    <property type="molecule type" value="Genomic_DNA"/>
</dbReference>
<protein>
    <submittedName>
        <fullName evidence="2">Uncharacterized protein</fullName>
    </submittedName>
</protein>
<accession>A0AAD9G0L6</accession>
<keyword evidence="1" id="KW-0812">Transmembrane</keyword>
<keyword evidence="1" id="KW-0472">Membrane</keyword>